<dbReference type="GO" id="GO:0008289">
    <property type="term" value="F:lipid binding"/>
    <property type="evidence" value="ECO:0007669"/>
    <property type="project" value="UniProtKB-KW"/>
</dbReference>
<dbReference type="Pfam" id="PF02645">
    <property type="entry name" value="DegV"/>
    <property type="match status" value="1"/>
</dbReference>
<dbReference type="InterPro" id="IPR050270">
    <property type="entry name" value="DegV_domain_contain"/>
</dbReference>
<dbReference type="PROSITE" id="PS51482">
    <property type="entry name" value="DEGV"/>
    <property type="match status" value="1"/>
</dbReference>
<comment type="caution">
    <text evidence="2">The sequence shown here is derived from an EMBL/GenBank/DDBJ whole genome shotgun (WGS) entry which is preliminary data.</text>
</comment>
<proteinExistence type="predicted"/>
<dbReference type="EMBL" id="PPTP01000003">
    <property type="protein sequence ID" value="RDB56250.1"/>
    <property type="molecule type" value="Genomic_DNA"/>
</dbReference>
<dbReference type="Proteomes" id="UP000253792">
    <property type="component" value="Unassembled WGS sequence"/>
</dbReference>
<dbReference type="SUPFAM" id="SSF82549">
    <property type="entry name" value="DAK1/DegV-like"/>
    <property type="match status" value="1"/>
</dbReference>
<dbReference type="NCBIfam" id="TIGR00762">
    <property type="entry name" value="DegV"/>
    <property type="match status" value="1"/>
</dbReference>
<gene>
    <name evidence="2" type="ORF">C1880_05105</name>
</gene>
<evidence type="ECO:0000256" key="1">
    <source>
        <dbReference type="ARBA" id="ARBA00023121"/>
    </source>
</evidence>
<dbReference type="PANTHER" id="PTHR33434">
    <property type="entry name" value="DEGV DOMAIN-CONTAINING PROTEIN DR_1986-RELATED"/>
    <property type="match status" value="1"/>
</dbReference>
<dbReference type="Gene3D" id="3.30.1180.10">
    <property type="match status" value="1"/>
</dbReference>
<organism evidence="2 3">
    <name type="scientific">Senegalimassilia anaerobia</name>
    <dbReference type="NCBI Taxonomy" id="1473216"/>
    <lineage>
        <taxon>Bacteria</taxon>
        <taxon>Bacillati</taxon>
        <taxon>Actinomycetota</taxon>
        <taxon>Coriobacteriia</taxon>
        <taxon>Coriobacteriales</taxon>
        <taxon>Coriobacteriaceae</taxon>
        <taxon>Senegalimassilia</taxon>
    </lineage>
</organism>
<evidence type="ECO:0000313" key="3">
    <source>
        <dbReference type="Proteomes" id="UP000253792"/>
    </source>
</evidence>
<dbReference type="AlphaFoldDB" id="A0A369LA89"/>
<dbReference type="PANTHER" id="PTHR33434:SF2">
    <property type="entry name" value="FATTY ACID-BINDING PROTEIN TM_1468"/>
    <property type="match status" value="1"/>
</dbReference>
<protein>
    <submittedName>
        <fullName evidence="2">DegV family protein</fullName>
    </submittedName>
</protein>
<keyword evidence="3" id="KW-1185">Reference proteome</keyword>
<dbReference type="Gene3D" id="3.40.50.10170">
    <property type="match status" value="1"/>
</dbReference>
<name>A0A369LA89_9ACTN</name>
<evidence type="ECO:0000313" key="2">
    <source>
        <dbReference type="EMBL" id="RDB56250.1"/>
    </source>
</evidence>
<reference evidence="2 3" key="1">
    <citation type="journal article" date="2018" name="Elife">
        <title>Discovery and characterization of a prevalent human gut bacterial enzyme sufficient for the inactivation of a family of plant toxins.</title>
        <authorList>
            <person name="Koppel N."/>
            <person name="Bisanz J.E."/>
            <person name="Pandelia M.E."/>
            <person name="Turnbaugh P.J."/>
            <person name="Balskus E.P."/>
        </authorList>
    </citation>
    <scope>NUCLEOTIDE SEQUENCE [LARGE SCALE GENOMIC DNA]</scope>
    <source>
        <strain evidence="3">anaerobia AP69FAA</strain>
    </source>
</reference>
<dbReference type="OrthoDB" id="9760324at2"/>
<dbReference type="InterPro" id="IPR043168">
    <property type="entry name" value="DegV_C"/>
</dbReference>
<accession>A0A369LA89</accession>
<dbReference type="InterPro" id="IPR003797">
    <property type="entry name" value="DegV"/>
</dbReference>
<sequence length="320" mass="33665">MGCCARARQARAQSRDSQNDRSILQQTSAGVDAPRVHIITDSASDLVQGELEGISAVVPLSIAFGDEEYLDGVDLSHHRFYEKLVESDELPRTSQVTPFTFSQVIEGVLGAPDAGGSDEAVVITLSAKLSGTHESALAAAQAWGGRVHVVDSTNVTIGQKALAAYAVRLAKQGMSAARIASELDDAKGRIRLVALLDTLEYLQKGGRISKTAAFAGGVLSIKPVVAIQDGAVAVLGKARGSKKGNNLLIQQVKEAGGIDFDMPFFLGYTGLGDDLVRKYVEDSRELWEGHVESVGYSTVGGTIGTHVGPGAVALAFFAKQ</sequence>
<keyword evidence="1" id="KW-0446">Lipid-binding</keyword>